<dbReference type="InterPro" id="IPR004089">
    <property type="entry name" value="MCPsignal_dom"/>
</dbReference>
<feature type="transmembrane region" description="Helical" evidence="4">
    <location>
        <begin position="182"/>
        <end position="201"/>
    </location>
</feature>
<dbReference type="PANTHER" id="PTHR43531">
    <property type="entry name" value="PROTEIN ICFG"/>
    <property type="match status" value="1"/>
</dbReference>
<keyword evidence="4" id="KW-0812">Transmembrane</keyword>
<evidence type="ECO:0000313" key="7">
    <source>
        <dbReference type="EMBL" id="CUH83603.1"/>
    </source>
</evidence>
<dbReference type="RefSeq" id="WP_197407360.1">
    <property type="nucleotide sequence ID" value="NZ_CYSF01000006.1"/>
</dbReference>
<keyword evidence="3" id="KW-0807">Transducer</keyword>
<dbReference type="InterPro" id="IPR051310">
    <property type="entry name" value="MCP_chemotaxis"/>
</dbReference>
<dbReference type="PROSITE" id="PS50885">
    <property type="entry name" value="HAMP"/>
    <property type="match status" value="1"/>
</dbReference>
<dbReference type="AlphaFoldDB" id="A0A0N7M1L0"/>
<dbReference type="GO" id="GO:0006935">
    <property type="term" value="P:chemotaxis"/>
    <property type="evidence" value="ECO:0007669"/>
    <property type="project" value="UniProtKB-KW"/>
</dbReference>
<dbReference type="Proteomes" id="UP000051681">
    <property type="component" value="Unassembled WGS sequence"/>
</dbReference>
<keyword evidence="8" id="KW-1185">Reference proteome</keyword>
<evidence type="ECO:0000313" key="8">
    <source>
        <dbReference type="Proteomes" id="UP000051681"/>
    </source>
</evidence>
<evidence type="ECO:0000256" key="4">
    <source>
        <dbReference type="SAM" id="Phobius"/>
    </source>
</evidence>
<evidence type="ECO:0000259" key="6">
    <source>
        <dbReference type="PROSITE" id="PS50885"/>
    </source>
</evidence>
<dbReference type="Gene3D" id="1.10.287.950">
    <property type="entry name" value="Methyl-accepting chemotaxis protein"/>
    <property type="match status" value="1"/>
</dbReference>
<evidence type="ECO:0000256" key="2">
    <source>
        <dbReference type="ARBA" id="ARBA00029447"/>
    </source>
</evidence>
<evidence type="ECO:0000256" key="1">
    <source>
        <dbReference type="ARBA" id="ARBA00022500"/>
    </source>
</evidence>
<proteinExistence type="inferred from homology"/>
<organism evidence="7 8">
    <name type="scientific">Thalassovita mediterranea</name>
    <dbReference type="NCBI Taxonomy" id="340021"/>
    <lineage>
        <taxon>Bacteria</taxon>
        <taxon>Pseudomonadati</taxon>
        <taxon>Pseudomonadota</taxon>
        <taxon>Alphaproteobacteria</taxon>
        <taxon>Rhodobacterales</taxon>
        <taxon>Roseobacteraceae</taxon>
        <taxon>Thalassovita</taxon>
    </lineage>
</organism>
<dbReference type="PROSITE" id="PS50111">
    <property type="entry name" value="CHEMOTAXIS_TRANSDUC_2"/>
    <property type="match status" value="1"/>
</dbReference>
<gene>
    <name evidence="7" type="primary">tap</name>
    <name evidence="7" type="ORF">TM5383_00798</name>
</gene>
<dbReference type="GO" id="GO:0007165">
    <property type="term" value="P:signal transduction"/>
    <property type="evidence" value="ECO:0007669"/>
    <property type="project" value="UniProtKB-KW"/>
</dbReference>
<evidence type="ECO:0000256" key="3">
    <source>
        <dbReference type="PROSITE-ProRule" id="PRU00284"/>
    </source>
</evidence>
<comment type="similarity">
    <text evidence="2">Belongs to the methyl-accepting chemotaxis (MCP) protein family.</text>
</comment>
<accession>A0A0N7M1L0</accession>
<dbReference type="Pfam" id="PF00015">
    <property type="entry name" value="MCPsignal"/>
    <property type="match status" value="1"/>
</dbReference>
<protein>
    <submittedName>
        <fullName evidence="7">Dipeptide chemoreceptor protein</fullName>
    </submittedName>
</protein>
<dbReference type="InterPro" id="IPR003660">
    <property type="entry name" value="HAMP_dom"/>
</dbReference>
<keyword evidence="1" id="KW-0145">Chemotaxis</keyword>
<dbReference type="SUPFAM" id="SSF58104">
    <property type="entry name" value="Methyl-accepting chemotaxis protein (MCP) signaling domain"/>
    <property type="match status" value="1"/>
</dbReference>
<reference evidence="7 8" key="1">
    <citation type="submission" date="2015-09" db="EMBL/GenBank/DDBJ databases">
        <authorList>
            <consortium name="Swine Surveillance"/>
        </authorList>
    </citation>
    <scope>NUCLEOTIDE SEQUENCE [LARGE SCALE GENOMIC DNA]</scope>
    <source>
        <strain evidence="7 8">CECT 8383</strain>
    </source>
</reference>
<dbReference type="PRINTS" id="PR00260">
    <property type="entry name" value="CHEMTRNSDUCR"/>
</dbReference>
<keyword evidence="4" id="KW-0472">Membrane</keyword>
<dbReference type="InterPro" id="IPR004090">
    <property type="entry name" value="Chemotax_Me-accpt_rcpt"/>
</dbReference>
<dbReference type="EMBL" id="CYSF01000006">
    <property type="protein sequence ID" value="CUH83603.1"/>
    <property type="molecule type" value="Genomic_DNA"/>
</dbReference>
<dbReference type="SMART" id="SM00283">
    <property type="entry name" value="MA"/>
    <property type="match status" value="1"/>
</dbReference>
<dbReference type="GO" id="GO:0005886">
    <property type="term" value="C:plasma membrane"/>
    <property type="evidence" value="ECO:0007669"/>
    <property type="project" value="TreeGrafter"/>
</dbReference>
<keyword evidence="4" id="KW-1133">Transmembrane helix</keyword>
<feature type="transmembrane region" description="Helical" evidence="4">
    <location>
        <begin position="12"/>
        <end position="32"/>
    </location>
</feature>
<evidence type="ECO:0000259" key="5">
    <source>
        <dbReference type="PROSITE" id="PS50111"/>
    </source>
</evidence>
<dbReference type="GO" id="GO:0004888">
    <property type="term" value="F:transmembrane signaling receptor activity"/>
    <property type="evidence" value="ECO:0007669"/>
    <property type="project" value="InterPro"/>
</dbReference>
<dbReference type="STRING" id="340021.TM5383_00798"/>
<name>A0A0N7M1L0_9RHOB</name>
<keyword evidence="7" id="KW-0675">Receptor</keyword>
<feature type="domain" description="Methyl-accepting transducer" evidence="5">
    <location>
        <begin position="252"/>
        <end position="474"/>
    </location>
</feature>
<feature type="domain" description="HAMP" evidence="6">
    <location>
        <begin position="202"/>
        <end position="254"/>
    </location>
</feature>
<sequence>MRLTIRLRMMIIFAMLICFMVTGGGIALYELYAVKKRSEQIQSVQFESVLQLERLHSLQTELVSQRRAKALLSREDRSAMSRLSSQIEQTTAKRDLAWDELETVLDLGAAAGDGSDVAKVASLLSDYRILQDGLDSALISGVGTTLLKMSNRLDQAEALLISEMDTAIVAADDIFQMTFWRLAVLTAMALVAGIASAWWIIRLLVRGFTQASELSLAVAEGRLDPRSYQRARHEIGDLLGNLDRMSGQLHGVVDRVSDGASEVSDGAGSMAQVSRQMRANASRQVRATEDLSGAIEEVGQTVARTASHSSETNERAQDALRQLQTSEEAVAKALDRMAVMIDQIQIVQDIAKQSDLLALNAAVEAARAGEMGAGFGVVAQEVRKLAERSGQAAAEIHALSDETVSAAAGAKERLAELSPSIRKTATLVGEISTANNEVAGRMDQLRDAVVSLDELAQQTDASSGDISATAQQLATQAESLRSVVAFFDLLSDVSTPAEEVVEQAPSAEVETLSVAKDGAQAAQLQQGRTQTRKAA</sequence>
<dbReference type="PANTHER" id="PTHR43531:SF11">
    <property type="entry name" value="METHYL-ACCEPTING CHEMOTAXIS PROTEIN 3"/>
    <property type="match status" value="1"/>
</dbReference>